<feature type="transmembrane region" description="Helical" evidence="7">
    <location>
        <begin position="425"/>
        <end position="443"/>
    </location>
</feature>
<gene>
    <name evidence="8" type="ORF">H8L32_23060</name>
</gene>
<dbReference type="PANTHER" id="PTHR39188">
    <property type="entry name" value="MEMBRANE-ASSOCIATED ZINC METALLOPROTEASE M50B"/>
    <property type="match status" value="1"/>
</dbReference>
<feature type="transmembrane region" description="Helical" evidence="7">
    <location>
        <begin position="384"/>
        <end position="404"/>
    </location>
</feature>
<feature type="transmembrane region" description="Helical" evidence="7">
    <location>
        <begin position="6"/>
        <end position="25"/>
    </location>
</feature>
<keyword evidence="7" id="KW-1133">Transmembrane helix</keyword>
<accession>A0ABR6ZWX9</accession>
<evidence type="ECO:0000256" key="3">
    <source>
        <dbReference type="ARBA" id="ARBA00022670"/>
    </source>
</evidence>
<comment type="similarity">
    <text evidence="2">Belongs to the peptidase M50B family.</text>
</comment>
<feature type="transmembrane region" description="Helical" evidence="7">
    <location>
        <begin position="275"/>
        <end position="295"/>
    </location>
</feature>
<evidence type="ECO:0000256" key="6">
    <source>
        <dbReference type="ARBA" id="ARBA00023049"/>
    </source>
</evidence>
<keyword evidence="7" id="KW-0472">Membrane</keyword>
<evidence type="ECO:0000256" key="2">
    <source>
        <dbReference type="ARBA" id="ARBA00007931"/>
    </source>
</evidence>
<keyword evidence="5" id="KW-0862">Zinc</keyword>
<organism evidence="8 9">
    <name type="scientific">Undibacterium hunanense</name>
    <dbReference type="NCBI Taxonomy" id="2762292"/>
    <lineage>
        <taxon>Bacteria</taxon>
        <taxon>Pseudomonadati</taxon>
        <taxon>Pseudomonadota</taxon>
        <taxon>Betaproteobacteria</taxon>
        <taxon>Burkholderiales</taxon>
        <taxon>Oxalobacteraceae</taxon>
        <taxon>Undibacterium</taxon>
    </lineage>
</organism>
<keyword evidence="3 8" id="KW-0645">Protease</keyword>
<evidence type="ECO:0000256" key="1">
    <source>
        <dbReference type="ARBA" id="ARBA00001947"/>
    </source>
</evidence>
<dbReference type="CDD" id="cd06160">
    <property type="entry name" value="S2P-M50_like_2"/>
    <property type="match status" value="1"/>
</dbReference>
<keyword evidence="7" id="KW-0812">Transmembrane</keyword>
<evidence type="ECO:0000256" key="7">
    <source>
        <dbReference type="SAM" id="Phobius"/>
    </source>
</evidence>
<name>A0ABR6ZWX9_9BURK</name>
<keyword evidence="4" id="KW-0378">Hydrolase</keyword>
<proteinExistence type="inferred from homology"/>
<sequence length="991" mass="110038">MDLVLGLGATFIAIVLLVQVVTLVISTNRLLKLQLWSPLKTPCVRSAIGELTPVLDAARAEMEQAGFRYMHSWRERSLICADDMPHSYADVYHHLAQDVHAEVYPAESSSGGRLYNVYLWNTYIDGNALLTVNKLLHSMIPYPNRVWVQDANADDFAGQLAAHLHTREAVPQQRTDDMDAPAIAQNLAGRWMVRLERENKTYQRGVVKGEPVYGFRFLSALALAWRMRLNSWRIKKKTTAVTTLDPALDAASLARDRFAFVRTLCTLRSLRAPRWYQYVSFTLSALAFLGVGAWWWGLDGALVVAAVIALHEGGHWLAMKLAGFRDVQVFFVPGMGGITSGEKHEARPLTHLLVYLAGPMPGLLLSVGALATITFIPSLLTMEWAPYLMTAVMASFFINGFNLLPVLPLDGGRVIELLIVGRLPWLRFIFSVASGGLLVLAGMNTGDNILRGLGILMLIGSPLHFRVAKASSLLLKQEQARPAPGERFSKAARRLYDFMGQASFSKWNYSTKLNVGLTILPRYLGRLPDWKESAAGLALYLSCIILPLLAMGGLMFAAPGAMLSVAGQGASSFIDTDKNDRSAKTAKTDLKATMRNGEADIQLQRKQRAEKIDAAQGAARVGMIKEALEETQGIDPEDALRIARLYYAENNNSIQPTHAHADAAFSVATALMNWSGPDDAADPKKNDAEIAQYLLEAEAILRARLHAQEDKKDSRLLAQVLQARDLSANTPGKIVLQEEVVTLLSSDKQKEDVQLLQARQMLAHSLYAAGRRADAETQLQAAETDFDCSPEVNDKLSDKLTDRAADNYHCNLLKTDRAWLMVSTNRLDEAKQLVAPFLKEATNDKGMNDFARHESHQINWMIATLQKDYKTARQEAQAANNSYQMSSGNWLIDLFIKRGQPVSNFQADLMLVHSQRALGEIEEAGKTSERLRNAVQQARNRMPQTVKPASDELVCRSMVYDAGWKKFFQQTLLDIEQREIKCIPRVVAVAR</sequence>
<comment type="caution">
    <text evidence="8">The sequence shown here is derived from an EMBL/GenBank/DDBJ whole genome shotgun (WGS) entry which is preliminary data.</text>
</comment>
<evidence type="ECO:0000256" key="4">
    <source>
        <dbReference type="ARBA" id="ARBA00022801"/>
    </source>
</evidence>
<evidence type="ECO:0000256" key="5">
    <source>
        <dbReference type="ARBA" id="ARBA00022833"/>
    </source>
</evidence>
<feature type="transmembrane region" description="Helical" evidence="7">
    <location>
        <begin position="537"/>
        <end position="558"/>
    </location>
</feature>
<dbReference type="GO" id="GO:0008233">
    <property type="term" value="F:peptidase activity"/>
    <property type="evidence" value="ECO:0007669"/>
    <property type="project" value="UniProtKB-KW"/>
</dbReference>
<keyword evidence="9" id="KW-1185">Reference proteome</keyword>
<keyword evidence="6" id="KW-0482">Metalloprotease</keyword>
<comment type="cofactor">
    <cofactor evidence="1">
        <name>Zn(2+)</name>
        <dbReference type="ChEBI" id="CHEBI:29105"/>
    </cofactor>
</comment>
<evidence type="ECO:0000313" key="9">
    <source>
        <dbReference type="Proteomes" id="UP000650424"/>
    </source>
</evidence>
<dbReference type="PANTHER" id="PTHR39188:SF3">
    <property type="entry name" value="STAGE IV SPORULATION PROTEIN FB"/>
    <property type="match status" value="1"/>
</dbReference>
<protein>
    <submittedName>
        <fullName evidence="8">Site-2 protease family protein</fullName>
    </submittedName>
</protein>
<dbReference type="Proteomes" id="UP000650424">
    <property type="component" value="Unassembled WGS sequence"/>
</dbReference>
<evidence type="ECO:0000313" key="8">
    <source>
        <dbReference type="EMBL" id="MBC3920362.1"/>
    </source>
</evidence>
<reference evidence="8 9" key="1">
    <citation type="submission" date="2020-08" db="EMBL/GenBank/DDBJ databases">
        <title>Novel species isolated from subtropical streams in China.</title>
        <authorList>
            <person name="Lu H."/>
        </authorList>
    </citation>
    <scope>NUCLEOTIDE SEQUENCE [LARGE SCALE GENOMIC DNA]</scope>
    <source>
        <strain evidence="8 9">CY18W</strain>
    </source>
</reference>
<dbReference type="RefSeq" id="WP_186949840.1">
    <property type="nucleotide sequence ID" value="NZ_JACOGF010000015.1"/>
</dbReference>
<feature type="transmembrane region" description="Helical" evidence="7">
    <location>
        <begin position="352"/>
        <end position="378"/>
    </location>
</feature>
<dbReference type="EMBL" id="JACOGF010000015">
    <property type="protein sequence ID" value="MBC3920362.1"/>
    <property type="molecule type" value="Genomic_DNA"/>
</dbReference>
<dbReference type="GO" id="GO:0006508">
    <property type="term" value="P:proteolysis"/>
    <property type="evidence" value="ECO:0007669"/>
    <property type="project" value="UniProtKB-KW"/>
</dbReference>